<dbReference type="InterPro" id="IPR052340">
    <property type="entry name" value="RNase_Y/CdgJ"/>
</dbReference>
<organism evidence="3 4">
    <name type="scientific">Oceanospirillum linum</name>
    <dbReference type="NCBI Taxonomy" id="966"/>
    <lineage>
        <taxon>Bacteria</taxon>
        <taxon>Pseudomonadati</taxon>
        <taxon>Pseudomonadota</taxon>
        <taxon>Gammaproteobacteria</taxon>
        <taxon>Oceanospirillales</taxon>
        <taxon>Oceanospirillaceae</taxon>
        <taxon>Oceanospirillum</taxon>
    </lineage>
</organism>
<evidence type="ECO:0008006" key="5">
    <source>
        <dbReference type="Google" id="ProtNLM"/>
    </source>
</evidence>
<dbReference type="Proteomes" id="UP000190064">
    <property type="component" value="Unassembled WGS sequence"/>
</dbReference>
<dbReference type="PROSITE" id="PS50042">
    <property type="entry name" value="CNMP_BINDING_3"/>
    <property type="match status" value="1"/>
</dbReference>
<gene>
    <name evidence="3" type="ORF">BTA35_0209150</name>
</gene>
<proteinExistence type="predicted"/>
<dbReference type="PROSITE" id="PS51833">
    <property type="entry name" value="HDOD"/>
    <property type="match status" value="1"/>
</dbReference>
<evidence type="ECO:0000313" key="4">
    <source>
        <dbReference type="Proteomes" id="UP000190064"/>
    </source>
</evidence>
<dbReference type="SUPFAM" id="SSF51206">
    <property type="entry name" value="cAMP-binding domain-like"/>
    <property type="match status" value="1"/>
</dbReference>
<comment type="caution">
    <text evidence="3">The sequence shown here is derived from an EMBL/GenBank/DDBJ whole genome shotgun (WGS) entry which is preliminary data.</text>
</comment>
<accession>A0A1T1HBC8</accession>
<dbReference type="PANTHER" id="PTHR33525:SF3">
    <property type="entry name" value="RIBONUCLEASE Y"/>
    <property type="match status" value="1"/>
</dbReference>
<dbReference type="AlphaFoldDB" id="A0A1T1HBC8"/>
<dbReference type="InterPro" id="IPR014710">
    <property type="entry name" value="RmlC-like_jellyroll"/>
</dbReference>
<evidence type="ECO:0000313" key="3">
    <source>
        <dbReference type="EMBL" id="OOV87151.1"/>
    </source>
</evidence>
<feature type="domain" description="Cyclic nucleotide-binding" evidence="1">
    <location>
        <begin position="16"/>
        <end position="113"/>
    </location>
</feature>
<dbReference type="RefSeq" id="WP_078319506.1">
    <property type="nucleotide sequence ID" value="NZ_FXTS01000003.1"/>
</dbReference>
<name>A0A1T1HBC8_OCELI</name>
<dbReference type="Pfam" id="PF08668">
    <property type="entry name" value="HDOD"/>
    <property type="match status" value="1"/>
</dbReference>
<evidence type="ECO:0000259" key="2">
    <source>
        <dbReference type="PROSITE" id="PS51833"/>
    </source>
</evidence>
<dbReference type="EMBL" id="MTSD02000003">
    <property type="protein sequence ID" value="OOV87151.1"/>
    <property type="molecule type" value="Genomic_DNA"/>
</dbReference>
<protein>
    <recommendedName>
        <fullName evidence="5">HDOD domain-containing protein</fullName>
    </recommendedName>
</protein>
<dbReference type="PANTHER" id="PTHR33525">
    <property type="match status" value="1"/>
</dbReference>
<dbReference type="Gene3D" id="2.60.120.10">
    <property type="entry name" value="Jelly Rolls"/>
    <property type="match status" value="1"/>
</dbReference>
<dbReference type="Gene3D" id="1.10.3210.10">
    <property type="entry name" value="Hypothetical protein af1432"/>
    <property type="match status" value="1"/>
</dbReference>
<keyword evidence="4" id="KW-1185">Reference proteome</keyword>
<dbReference type="SUPFAM" id="SSF109604">
    <property type="entry name" value="HD-domain/PDEase-like"/>
    <property type="match status" value="1"/>
</dbReference>
<feature type="domain" description="HDOD" evidence="2">
    <location>
        <begin position="151"/>
        <end position="339"/>
    </location>
</feature>
<reference evidence="3" key="1">
    <citation type="submission" date="2017-02" db="EMBL/GenBank/DDBJ databases">
        <title>Draft Genome Sequence of the Salt Water Bacterium Oceanospirillum linum ATCC 11336.</title>
        <authorList>
            <person name="Trachtenberg A.M."/>
            <person name="Carney J.G."/>
            <person name="Linnane J.D."/>
            <person name="Rheaume B.A."/>
            <person name="Pitts N.L."/>
            <person name="Mykles D.L."/>
            <person name="Maclea K.S."/>
        </authorList>
    </citation>
    <scope>NUCLEOTIDE SEQUENCE [LARGE SCALE GENOMIC DNA]</scope>
    <source>
        <strain evidence="3">ATCC 11336</strain>
    </source>
</reference>
<sequence length="413" mass="46342">MHTHPLSPERLAIFVPFSKLSEEHLILLCHRIEICQEPEGKEISPRGDNRSEELFLLSGRVTVFAEDGSEITLSAGDNRSRFSLLNLRPSPNLIVSQTETEFFLLDSDLLQSLQAESNNLSLPLTEILANDSSHPLVLQFYRSLIQNKLSLPSLPEVTQKVSQIIVDEELNVDHMASLIAADASLAARLLKLANSPLYRAYEPISQLSEAIKRLGLNATRHLVLAFALQVQFQIPAANWVRKRQLRSWKESIQLAAICYVLAKKCTKIPPEEALLAGLLHNIGELPLVQFAAQYPELADDPDYLDQIMQEARGQAGAMILHRWNLPEALVTAVQHVDTWFYEPNSKDVTLTDILILARLHSMAMNDRSPSTPSISQVPSYEKIAPGPLTSQQRLEILEDAREQISEIKSIFNR</sequence>
<dbReference type="InterPro" id="IPR018490">
    <property type="entry name" value="cNMP-bd_dom_sf"/>
</dbReference>
<evidence type="ECO:0000259" key="1">
    <source>
        <dbReference type="PROSITE" id="PS50042"/>
    </source>
</evidence>
<dbReference type="STRING" id="966.BTA35_0209150"/>
<dbReference type="InterPro" id="IPR000595">
    <property type="entry name" value="cNMP-bd_dom"/>
</dbReference>
<dbReference type="InterPro" id="IPR013976">
    <property type="entry name" value="HDOD"/>
</dbReference>